<keyword evidence="1" id="KW-0378">Hydrolase</keyword>
<dbReference type="Pfam" id="PF02545">
    <property type="entry name" value="Maf"/>
    <property type="match status" value="1"/>
</dbReference>
<organism evidence="2">
    <name type="scientific">Picea sitchensis</name>
    <name type="common">Sitka spruce</name>
    <name type="synonym">Pinus sitchensis</name>
    <dbReference type="NCBI Taxonomy" id="3332"/>
    <lineage>
        <taxon>Eukaryota</taxon>
        <taxon>Viridiplantae</taxon>
        <taxon>Streptophyta</taxon>
        <taxon>Embryophyta</taxon>
        <taxon>Tracheophyta</taxon>
        <taxon>Spermatophyta</taxon>
        <taxon>Pinopsida</taxon>
        <taxon>Pinidae</taxon>
        <taxon>Conifers I</taxon>
        <taxon>Pinales</taxon>
        <taxon>Pinaceae</taxon>
        <taxon>Picea</taxon>
    </lineage>
</organism>
<dbReference type="Gene3D" id="3.90.950.10">
    <property type="match status" value="1"/>
</dbReference>
<dbReference type="EMBL" id="BT122590">
    <property type="protein sequence ID" value="ADE75962.1"/>
    <property type="molecule type" value="mRNA"/>
</dbReference>
<sequence>MDSSSSFKIILGSASAARQFILREMGFNFTVMTADIDERAIRREKPEDLVMALAEAKAEAIISKIANLKDSEISSEPLLLITADQVVVHEGVIREKPSSEEEARLFIKGYSRAPACTVGSVMVTNLKTGLKKGGWDKAEVYFHPIPGDVVESLIKEGTVLKVAGGLLVEHPLTSPLVEAMVGSIDSIMGLPKDLTRALINEVL</sequence>
<proteinExistence type="evidence at transcript level"/>
<dbReference type="HAMAP" id="MF_00528">
    <property type="entry name" value="Maf"/>
    <property type="match status" value="1"/>
</dbReference>
<dbReference type="SUPFAM" id="SSF52972">
    <property type="entry name" value="ITPase-like"/>
    <property type="match status" value="1"/>
</dbReference>
<dbReference type="AlphaFoldDB" id="D5A8U3"/>
<protein>
    <recommendedName>
        <fullName evidence="3">Maf-like protein</fullName>
    </recommendedName>
</protein>
<name>D5A8U3_PICSI</name>
<evidence type="ECO:0000256" key="1">
    <source>
        <dbReference type="ARBA" id="ARBA00022801"/>
    </source>
</evidence>
<dbReference type="PANTHER" id="PTHR43213">
    <property type="entry name" value="BIFUNCTIONAL DTTP/UTP PYROPHOSPHATASE/METHYLTRANSFERASE PROTEIN-RELATED"/>
    <property type="match status" value="1"/>
</dbReference>
<dbReference type="GO" id="GO:0047429">
    <property type="term" value="F:nucleoside triphosphate diphosphatase activity"/>
    <property type="evidence" value="ECO:0007669"/>
    <property type="project" value="InterPro"/>
</dbReference>
<evidence type="ECO:0000313" key="2">
    <source>
        <dbReference type="EMBL" id="ADE75962.1"/>
    </source>
</evidence>
<dbReference type="PIRSF" id="PIRSF006305">
    <property type="entry name" value="Maf"/>
    <property type="match status" value="1"/>
</dbReference>
<dbReference type="InterPro" id="IPR029001">
    <property type="entry name" value="ITPase-like_fam"/>
</dbReference>
<evidence type="ECO:0008006" key="3">
    <source>
        <dbReference type="Google" id="ProtNLM"/>
    </source>
</evidence>
<reference evidence="2" key="1">
    <citation type="submission" date="2010-04" db="EMBL/GenBank/DDBJ databases">
        <authorList>
            <person name="Reid K.E."/>
            <person name="Liao N."/>
            <person name="Chan S."/>
            <person name="Docking R."/>
            <person name="Taylor G."/>
            <person name="Moore R."/>
            <person name="Mayo M."/>
            <person name="Munro S."/>
            <person name="King J."/>
            <person name="Yanchuk A."/>
            <person name="Holt R."/>
            <person name="Jones S."/>
            <person name="Marra M."/>
            <person name="Ritland C.E."/>
            <person name="Ritland K."/>
            <person name="Bohlmann J."/>
        </authorList>
    </citation>
    <scope>NUCLEOTIDE SEQUENCE</scope>
    <source>
        <tissue evidence="2">Buds collected with no treatment. Collection October 2007</tissue>
    </source>
</reference>
<dbReference type="InterPro" id="IPR003697">
    <property type="entry name" value="Maf-like"/>
</dbReference>
<dbReference type="FunFam" id="3.90.950.10:FF:000008">
    <property type="entry name" value="Maf-like protein, expressed"/>
    <property type="match status" value="1"/>
</dbReference>
<dbReference type="PANTHER" id="PTHR43213:SF4">
    <property type="entry name" value="7-METHYL-GTP PYROPHOSPHATASE"/>
    <property type="match status" value="1"/>
</dbReference>
<accession>D5A8U3</accession>